<evidence type="ECO:0000313" key="2">
    <source>
        <dbReference type="Proteomes" id="UP000053732"/>
    </source>
</evidence>
<gene>
    <name evidence="1" type="ORF">PCAMFM013_S060g000011</name>
</gene>
<sequence length="223" mass="25374">MSSNLTTRKPRSRRPKLEEHAAIEKLRNISSLVYQRRFLKDHERKRASEALALMAAEPIDDKYQRFLFNVKRESKLENSAPLATLCAIALGKDVIKSAKEDILMNLPQKIAALEADLVNDVLKGDLANTKETAFQTPSELSHDIFAHDRESVPLDLQLGELIDFLREYEGLDKTLRMSFPLSGHPLPSIYFASQQPGYADAKVEFSQPLATTFIRHVMKRRQL</sequence>
<dbReference type="Proteomes" id="UP000053732">
    <property type="component" value="Unassembled WGS sequence"/>
</dbReference>
<accession>A0A0G4PX71</accession>
<keyword evidence="2" id="KW-1185">Reference proteome</keyword>
<organism evidence="1 2">
    <name type="scientific">Penicillium camemberti (strain FM 013)</name>
    <dbReference type="NCBI Taxonomy" id="1429867"/>
    <lineage>
        <taxon>Eukaryota</taxon>
        <taxon>Fungi</taxon>
        <taxon>Dikarya</taxon>
        <taxon>Ascomycota</taxon>
        <taxon>Pezizomycotina</taxon>
        <taxon>Eurotiomycetes</taxon>
        <taxon>Eurotiomycetidae</taxon>
        <taxon>Eurotiales</taxon>
        <taxon>Aspergillaceae</taxon>
        <taxon>Penicillium</taxon>
    </lineage>
</organism>
<dbReference type="EMBL" id="HG793193">
    <property type="protein sequence ID" value="CRL30801.1"/>
    <property type="molecule type" value="Genomic_DNA"/>
</dbReference>
<protein>
    <submittedName>
        <fullName evidence="1">Str. FM013</fullName>
    </submittedName>
</protein>
<reference evidence="1 2" key="1">
    <citation type="journal article" date="2014" name="Nat. Commun.">
        <title>Multiple recent horizontal transfers of a large genomic region in cheese making fungi.</title>
        <authorList>
            <person name="Cheeseman K."/>
            <person name="Ropars J."/>
            <person name="Renault P."/>
            <person name="Dupont J."/>
            <person name="Gouzy J."/>
            <person name="Branca A."/>
            <person name="Abraham A.L."/>
            <person name="Ceppi M."/>
            <person name="Conseiller E."/>
            <person name="Debuchy R."/>
            <person name="Malagnac F."/>
            <person name="Goarin A."/>
            <person name="Silar P."/>
            <person name="Lacoste S."/>
            <person name="Sallet E."/>
            <person name="Bensimon A."/>
            <person name="Giraud T."/>
            <person name="Brygoo Y."/>
        </authorList>
    </citation>
    <scope>NUCLEOTIDE SEQUENCE [LARGE SCALE GENOMIC DNA]</scope>
    <source>
        <strain evidence="2">FM 013</strain>
    </source>
</reference>
<proteinExistence type="predicted"/>
<dbReference type="AlphaFoldDB" id="A0A0G4PX71"/>
<name>A0A0G4PX71_PENC3</name>
<evidence type="ECO:0000313" key="1">
    <source>
        <dbReference type="EMBL" id="CRL30801.1"/>
    </source>
</evidence>